<dbReference type="RefSeq" id="WP_078039935.1">
    <property type="nucleotide sequence ID" value="NZ_CP015820.1"/>
</dbReference>
<dbReference type="Proteomes" id="UP000189660">
    <property type="component" value="Chromosome"/>
</dbReference>
<protein>
    <recommendedName>
        <fullName evidence="1">DUF6998 domain-containing protein</fullName>
    </recommendedName>
</protein>
<name>A0A1U9MCL7_9HYPH</name>
<dbReference type="InterPro" id="IPR054267">
    <property type="entry name" value="DUF6998"/>
</dbReference>
<dbReference type="Pfam" id="PF22522">
    <property type="entry name" value="DUF6998"/>
    <property type="match status" value="1"/>
</dbReference>
<reference evidence="2 3" key="1">
    <citation type="submission" date="2016-11" db="EMBL/GenBank/DDBJ databases">
        <title>Comparative genomics of Bartonella apis.</title>
        <authorList>
            <person name="Engel P."/>
        </authorList>
    </citation>
    <scope>NUCLEOTIDE SEQUENCE [LARGE SCALE GENOMIC DNA]</scope>
    <source>
        <strain evidence="2 3">BBC0178</strain>
    </source>
</reference>
<keyword evidence="3" id="KW-1185">Reference proteome</keyword>
<sequence>MASSPTILKQSIAELLAICDKLREAYPARSFALDGVLLGDIGKTLAEADYFLKILSPKQQQHNAVSTHPDNHGAKIELRVTMQDSIFYMGVTEERVPDYYLGLKIKHNGDLEEIYNGPGWLINEYFGFKNKQIKTTSRTLDIKRLKQLNKDPRANLKIRKRP</sequence>
<organism evidence="2 3">
    <name type="scientific">Bartonella apihabitans</name>
    <dbReference type="NCBI Taxonomy" id="2750929"/>
    <lineage>
        <taxon>Bacteria</taxon>
        <taxon>Pseudomonadati</taxon>
        <taxon>Pseudomonadota</taxon>
        <taxon>Alphaproteobacteria</taxon>
        <taxon>Hyphomicrobiales</taxon>
        <taxon>Bartonellaceae</taxon>
        <taxon>Bartonella</taxon>
    </lineage>
</organism>
<accession>A0A1U9MCL7</accession>
<dbReference type="KEGG" id="bapa:BBC0178_018220"/>
<evidence type="ECO:0000259" key="1">
    <source>
        <dbReference type="Pfam" id="PF22522"/>
    </source>
</evidence>
<dbReference type="EMBL" id="CP015820">
    <property type="protein sequence ID" value="AQT43272.1"/>
    <property type="molecule type" value="Genomic_DNA"/>
</dbReference>
<feature type="domain" description="DUF6998" evidence="1">
    <location>
        <begin position="14"/>
        <end position="151"/>
    </location>
</feature>
<gene>
    <name evidence="2" type="ORF">BBC0178_018220</name>
</gene>
<proteinExistence type="predicted"/>
<evidence type="ECO:0000313" key="3">
    <source>
        <dbReference type="Proteomes" id="UP000189660"/>
    </source>
</evidence>
<evidence type="ECO:0000313" key="2">
    <source>
        <dbReference type="EMBL" id="AQT43272.1"/>
    </source>
</evidence>
<dbReference type="AlphaFoldDB" id="A0A1U9MCL7"/>
<dbReference type="OrthoDB" id="7503989at2"/>